<organism evidence="1 2">
    <name type="scientific">Haematococcus lacustris</name>
    <name type="common">Green alga</name>
    <name type="synonym">Haematococcus pluvialis</name>
    <dbReference type="NCBI Taxonomy" id="44745"/>
    <lineage>
        <taxon>Eukaryota</taxon>
        <taxon>Viridiplantae</taxon>
        <taxon>Chlorophyta</taxon>
        <taxon>core chlorophytes</taxon>
        <taxon>Chlorophyceae</taxon>
        <taxon>CS clade</taxon>
        <taxon>Chlamydomonadales</taxon>
        <taxon>Haematococcaceae</taxon>
        <taxon>Haematococcus</taxon>
    </lineage>
</organism>
<sequence>MLGSEPLYVLVMQLPLRANLKSGGPVFVLKGTAAKSDRWLKDASTNKDFFLDLQRLPVTKLCPTLRSARLSLEYMPEEVNQNSSGHAQANRLC</sequence>
<dbReference type="EMBL" id="BLLF01004583">
    <property type="protein sequence ID" value="GFH29890.1"/>
    <property type="molecule type" value="Genomic_DNA"/>
</dbReference>
<gene>
    <name evidence="1" type="ORF">HaLaN_28635</name>
</gene>
<accession>A0A6A0AAR1</accession>
<comment type="caution">
    <text evidence="1">The sequence shown here is derived from an EMBL/GenBank/DDBJ whole genome shotgun (WGS) entry which is preliminary data.</text>
</comment>
<evidence type="ECO:0000313" key="2">
    <source>
        <dbReference type="Proteomes" id="UP000485058"/>
    </source>
</evidence>
<evidence type="ECO:0000313" key="1">
    <source>
        <dbReference type="EMBL" id="GFH29890.1"/>
    </source>
</evidence>
<dbReference type="AlphaFoldDB" id="A0A6A0AAR1"/>
<protein>
    <submittedName>
        <fullName evidence="1">Uncharacterized protein</fullName>
    </submittedName>
</protein>
<keyword evidence="2" id="KW-1185">Reference proteome</keyword>
<reference evidence="1 2" key="1">
    <citation type="submission" date="2020-02" db="EMBL/GenBank/DDBJ databases">
        <title>Draft genome sequence of Haematococcus lacustris strain NIES-144.</title>
        <authorList>
            <person name="Morimoto D."/>
            <person name="Nakagawa S."/>
            <person name="Yoshida T."/>
            <person name="Sawayama S."/>
        </authorList>
    </citation>
    <scope>NUCLEOTIDE SEQUENCE [LARGE SCALE GENOMIC DNA]</scope>
    <source>
        <strain evidence="1 2">NIES-144</strain>
    </source>
</reference>
<proteinExistence type="predicted"/>
<name>A0A6A0AAR1_HAELA</name>
<dbReference type="Proteomes" id="UP000485058">
    <property type="component" value="Unassembled WGS sequence"/>
</dbReference>